<dbReference type="AlphaFoldDB" id="A0AA42WER5"/>
<dbReference type="EMBL" id="JAOCKG010000016">
    <property type="protein sequence ID" value="MDH2053835.1"/>
    <property type="molecule type" value="Genomic_DNA"/>
</dbReference>
<gene>
    <name evidence="1" type="ORF">N5K24_25775</name>
</gene>
<reference evidence="1" key="1">
    <citation type="submission" date="2022-09" db="EMBL/GenBank/DDBJ databases">
        <title>Intensive care unit water sources are persistently colonized with multi-drug resistant bacteria and are the site of extensive horizontal gene transfer of antibiotic resistance genes.</title>
        <authorList>
            <person name="Diorio-Toth L."/>
        </authorList>
    </citation>
    <scope>NUCLEOTIDE SEQUENCE</scope>
    <source>
        <strain evidence="1">GD03676</strain>
    </source>
</reference>
<proteinExistence type="predicted"/>
<evidence type="ECO:0000313" key="1">
    <source>
        <dbReference type="EMBL" id="MDH2053835.1"/>
    </source>
</evidence>
<comment type="caution">
    <text evidence="1">The sequence shown here is derived from an EMBL/GenBank/DDBJ whole genome shotgun (WGS) entry which is preliminary data.</text>
</comment>
<protein>
    <submittedName>
        <fullName evidence="1">M14 family metallopeptidase</fullName>
    </submittedName>
</protein>
<organism evidence="1 2">
    <name type="scientific">Achromobacter marplatensis</name>
    <dbReference type="NCBI Taxonomy" id="470868"/>
    <lineage>
        <taxon>Bacteria</taxon>
        <taxon>Pseudomonadati</taxon>
        <taxon>Pseudomonadota</taxon>
        <taxon>Betaproteobacteria</taxon>
        <taxon>Burkholderiales</taxon>
        <taxon>Alcaligenaceae</taxon>
        <taxon>Achromobacter</taxon>
    </lineage>
</organism>
<dbReference type="Gene3D" id="3.40.630.10">
    <property type="entry name" value="Zn peptidases"/>
    <property type="match status" value="1"/>
</dbReference>
<dbReference type="RefSeq" id="WP_280029180.1">
    <property type="nucleotide sequence ID" value="NZ_JAOCKG010000016.1"/>
</dbReference>
<dbReference type="Pfam" id="PF10994">
    <property type="entry name" value="DUF2817"/>
    <property type="match status" value="1"/>
</dbReference>
<evidence type="ECO:0000313" key="2">
    <source>
        <dbReference type="Proteomes" id="UP001161276"/>
    </source>
</evidence>
<dbReference type="CDD" id="cd06233">
    <property type="entry name" value="M14-like"/>
    <property type="match status" value="1"/>
</dbReference>
<dbReference type="Proteomes" id="UP001161276">
    <property type="component" value="Unassembled WGS sequence"/>
</dbReference>
<dbReference type="InterPro" id="IPR021259">
    <property type="entry name" value="DUF2817"/>
</dbReference>
<name>A0AA42WER5_9BURK</name>
<sequence>MMQMASHYFSHSYAESRSRFETRARPLATHFQSYDIDARGRQGEALATDVALIGDPRASRLLIVSSATHGVEGFCGSGCQLALLDDAPMLERARRAGVALLLVHAVNPHGFSWLARTDEGNIDLNRNAQPFDGGPLPVNAGYAGIHGLLLPEEWPPSRTNQQDLARYVAEAGLQAYAAAVTAGQHTHPDGLFYGGTGPAASLLNLRSILGEYVGTARTQVAWIDVHTGLGPRGHGEKIYAGKRDAAGVALARQWWGADLTVPFLGNSASADVTGYVGGLLHEACPAAGTAVISLEFGTVPLPDMVQALRGRNWLLAHPDADDSLRRDILQGTLDAFYCDASDWHGMVLGQSRVAVLQALCGLEAAR</sequence>
<accession>A0AA42WER5</accession>
<dbReference type="SUPFAM" id="SSF53187">
    <property type="entry name" value="Zn-dependent exopeptidases"/>
    <property type="match status" value="1"/>
</dbReference>